<keyword evidence="2 6" id="KW-0812">Transmembrane</keyword>
<feature type="transmembrane region" description="Helical" evidence="6">
    <location>
        <begin position="156"/>
        <end position="181"/>
    </location>
</feature>
<dbReference type="InterPro" id="IPR036259">
    <property type="entry name" value="MFS_trans_sf"/>
</dbReference>
<evidence type="ECO:0000256" key="4">
    <source>
        <dbReference type="ARBA" id="ARBA00023136"/>
    </source>
</evidence>
<proteinExistence type="predicted"/>
<feature type="transmembrane region" description="Helical" evidence="6">
    <location>
        <begin position="454"/>
        <end position="473"/>
    </location>
</feature>
<dbReference type="InterPro" id="IPR011701">
    <property type="entry name" value="MFS"/>
</dbReference>
<dbReference type="Proteomes" id="UP000319210">
    <property type="component" value="Unassembled WGS sequence"/>
</dbReference>
<dbReference type="PANTHER" id="PTHR23501:SF154">
    <property type="entry name" value="MULTIDRUG-EFFLUX TRANSPORTER RV1634-RELATED"/>
    <property type="match status" value="1"/>
</dbReference>
<evidence type="ECO:0000256" key="6">
    <source>
        <dbReference type="SAM" id="Phobius"/>
    </source>
</evidence>
<dbReference type="GO" id="GO:0005886">
    <property type="term" value="C:plasma membrane"/>
    <property type="evidence" value="ECO:0007669"/>
    <property type="project" value="TreeGrafter"/>
</dbReference>
<evidence type="ECO:0000256" key="1">
    <source>
        <dbReference type="ARBA" id="ARBA00004141"/>
    </source>
</evidence>
<feature type="transmembrane region" description="Helical" evidence="6">
    <location>
        <begin position="379"/>
        <end position="400"/>
    </location>
</feature>
<dbReference type="RefSeq" id="WP_051846378.1">
    <property type="nucleotide sequence ID" value="NZ_BJMM01000002.1"/>
</dbReference>
<feature type="transmembrane region" description="Helical" evidence="6">
    <location>
        <begin position="67"/>
        <end position="90"/>
    </location>
</feature>
<keyword evidence="3 6" id="KW-1133">Transmembrane helix</keyword>
<dbReference type="SUPFAM" id="SSF103473">
    <property type="entry name" value="MFS general substrate transporter"/>
    <property type="match status" value="1"/>
</dbReference>
<feature type="transmembrane region" description="Helical" evidence="6">
    <location>
        <begin position="221"/>
        <end position="243"/>
    </location>
</feature>
<dbReference type="PRINTS" id="PR01036">
    <property type="entry name" value="TCRTETB"/>
</dbReference>
<feature type="transmembrane region" description="Helical" evidence="6">
    <location>
        <begin position="123"/>
        <end position="144"/>
    </location>
</feature>
<name>A0A4Y3QQZ9_STRCI</name>
<dbReference type="Gene3D" id="1.20.1250.20">
    <property type="entry name" value="MFS general substrate transporter like domains"/>
    <property type="match status" value="1"/>
</dbReference>
<dbReference type="AlphaFoldDB" id="A0A4Y3QQZ9"/>
<dbReference type="PANTHER" id="PTHR23501">
    <property type="entry name" value="MAJOR FACILITATOR SUPERFAMILY"/>
    <property type="match status" value="1"/>
</dbReference>
<feature type="region of interest" description="Disordered" evidence="5">
    <location>
        <begin position="1"/>
        <end position="22"/>
    </location>
</feature>
<keyword evidence="8" id="KW-1185">Reference proteome</keyword>
<evidence type="ECO:0000313" key="8">
    <source>
        <dbReference type="Proteomes" id="UP000319210"/>
    </source>
</evidence>
<feature type="transmembrane region" description="Helical" evidence="6">
    <location>
        <begin position="97"/>
        <end position="117"/>
    </location>
</feature>
<dbReference type="EMBL" id="BJMM01000002">
    <property type="protein sequence ID" value="GEB47725.1"/>
    <property type="molecule type" value="Genomic_DNA"/>
</dbReference>
<dbReference type="OrthoDB" id="3503984at2"/>
<sequence length="499" mass="49212">MTKGSDLHTSPPPDSPRPHGSWGELLGARHRKAAVVLAGGVGLYATNVFLMTSLLPGAVADIGGDRFYAWVTTVFLLASVISSSLVSTLLPRLGARGAYFAALGSFAVGTAVCALAPAMPVLLAGRFVQGLGGGLLSGLGYALIRSLLPERLWPLGTALVSGMWGLGTFLGPAVGGAFAQFDLWRGALWALLAATALVGAVVPLAVPAARAAGADGAGAGVPPAAAPLTVGLLLAGVLLVALGNVLGSGGAPAVLLPAAAVVLVLALAHDRRRGGRVLPRSAFRLRSPLPWCYAGIALLAVASQIEAFVPLFGQRLAGLAPLLAGFAGAAIALGWTLGEIPSAVLARPAVRSVVASAAPLLVTAGFLAAGLWAGHGMGGGAVLGWVCALLVGGAGIGIAWPHLATRVMGGGASEEEGETAAAAINTVQLVANAVGSAVAGVLVRLGGPDTAGQARLSLCGIGLAGVLGAWCVWRGTAAWRRTADAVPGGTAAGPPAPAP</sequence>
<protein>
    <submittedName>
        <fullName evidence="7">Uncharacterized protein</fullName>
    </submittedName>
</protein>
<feature type="transmembrane region" description="Helical" evidence="6">
    <location>
        <begin position="187"/>
        <end position="209"/>
    </location>
</feature>
<comment type="subcellular location">
    <subcellularLocation>
        <location evidence="1">Membrane</location>
        <topology evidence="1">Multi-pass membrane protein</topology>
    </subcellularLocation>
</comment>
<evidence type="ECO:0000256" key="3">
    <source>
        <dbReference type="ARBA" id="ARBA00022989"/>
    </source>
</evidence>
<feature type="transmembrane region" description="Helical" evidence="6">
    <location>
        <begin position="349"/>
        <end position="373"/>
    </location>
</feature>
<feature type="transmembrane region" description="Helical" evidence="6">
    <location>
        <begin position="318"/>
        <end position="337"/>
    </location>
</feature>
<dbReference type="GO" id="GO:0022857">
    <property type="term" value="F:transmembrane transporter activity"/>
    <property type="evidence" value="ECO:0007669"/>
    <property type="project" value="InterPro"/>
</dbReference>
<accession>A0A4Y3QQZ9</accession>
<dbReference type="Pfam" id="PF07690">
    <property type="entry name" value="MFS_1"/>
    <property type="match status" value="1"/>
</dbReference>
<organism evidence="7 8">
    <name type="scientific">Streptomyces cacaoi</name>
    <dbReference type="NCBI Taxonomy" id="1898"/>
    <lineage>
        <taxon>Bacteria</taxon>
        <taxon>Bacillati</taxon>
        <taxon>Actinomycetota</taxon>
        <taxon>Actinomycetes</taxon>
        <taxon>Kitasatosporales</taxon>
        <taxon>Streptomycetaceae</taxon>
        <taxon>Streptomyces</taxon>
    </lineage>
</organism>
<feature type="transmembrane region" description="Helical" evidence="6">
    <location>
        <begin position="34"/>
        <end position="55"/>
    </location>
</feature>
<feature type="transmembrane region" description="Helical" evidence="6">
    <location>
        <begin position="289"/>
        <end position="312"/>
    </location>
</feature>
<gene>
    <name evidence="7" type="ORF">SCA03_02760</name>
</gene>
<keyword evidence="4 6" id="KW-0472">Membrane</keyword>
<evidence type="ECO:0000313" key="7">
    <source>
        <dbReference type="EMBL" id="GEB47725.1"/>
    </source>
</evidence>
<evidence type="ECO:0000256" key="5">
    <source>
        <dbReference type="SAM" id="MobiDB-lite"/>
    </source>
</evidence>
<comment type="caution">
    <text evidence="7">The sequence shown here is derived from an EMBL/GenBank/DDBJ whole genome shotgun (WGS) entry which is preliminary data.</text>
</comment>
<feature type="transmembrane region" description="Helical" evidence="6">
    <location>
        <begin position="249"/>
        <end position="268"/>
    </location>
</feature>
<feature type="transmembrane region" description="Helical" evidence="6">
    <location>
        <begin position="420"/>
        <end position="442"/>
    </location>
</feature>
<reference evidence="7 8" key="1">
    <citation type="submission" date="2019-06" db="EMBL/GenBank/DDBJ databases">
        <title>Whole genome shotgun sequence of Streptomyces cacaoi subsp. cacaoi NBRC 12748.</title>
        <authorList>
            <person name="Hosoyama A."/>
            <person name="Uohara A."/>
            <person name="Ohji S."/>
            <person name="Ichikawa N."/>
        </authorList>
    </citation>
    <scope>NUCLEOTIDE SEQUENCE [LARGE SCALE GENOMIC DNA]</scope>
    <source>
        <strain evidence="7 8">NBRC 12748</strain>
    </source>
</reference>
<evidence type="ECO:0000256" key="2">
    <source>
        <dbReference type="ARBA" id="ARBA00022692"/>
    </source>
</evidence>